<feature type="signal peptide" evidence="2">
    <location>
        <begin position="1"/>
        <end position="23"/>
    </location>
</feature>
<dbReference type="PANTHER" id="PTHR40094">
    <property type="entry name" value="ALPHA-2-MACROGLOBULIN HOMOLOG"/>
    <property type="match status" value="1"/>
</dbReference>
<reference evidence="4 5" key="1">
    <citation type="submission" date="2020-08" db="EMBL/GenBank/DDBJ databases">
        <title>Lysobacter sp. II4 sp. nov., isolated from soil.</title>
        <authorList>
            <person name="Woo C.Y."/>
            <person name="Kim J."/>
        </authorList>
    </citation>
    <scope>NUCLEOTIDE SEQUENCE [LARGE SCALE GENOMIC DNA]</scope>
    <source>
        <strain evidence="4 5">II4</strain>
    </source>
</reference>
<proteinExistence type="predicted"/>
<dbReference type="GO" id="GO:0004866">
    <property type="term" value="F:endopeptidase inhibitor activity"/>
    <property type="evidence" value="ECO:0007669"/>
    <property type="project" value="InterPro"/>
</dbReference>
<dbReference type="Gene3D" id="2.60.40.1930">
    <property type="match status" value="1"/>
</dbReference>
<dbReference type="InterPro" id="IPR001599">
    <property type="entry name" value="Macroglobln_a2"/>
</dbReference>
<protein>
    <recommendedName>
        <fullName evidence="3">Alpha-2-macroglobulin domain-containing protein</fullName>
    </recommendedName>
</protein>
<keyword evidence="5" id="KW-1185">Reference proteome</keyword>
<dbReference type="Proteomes" id="UP000516018">
    <property type="component" value="Chromosome"/>
</dbReference>
<evidence type="ECO:0000313" key="5">
    <source>
        <dbReference type="Proteomes" id="UP000516018"/>
    </source>
</evidence>
<feature type="domain" description="Alpha-2-macroglobulin" evidence="3">
    <location>
        <begin position="1223"/>
        <end position="1313"/>
    </location>
</feature>
<dbReference type="Pfam" id="PF17973">
    <property type="entry name" value="bMG10"/>
    <property type="match status" value="1"/>
</dbReference>
<dbReference type="Gene3D" id="2.60.40.3710">
    <property type="match status" value="1"/>
</dbReference>
<dbReference type="InterPro" id="IPR008930">
    <property type="entry name" value="Terpenoid_cyclase/PrenylTrfase"/>
</dbReference>
<dbReference type="SUPFAM" id="SSF48239">
    <property type="entry name" value="Terpenoid cyclases/Protein prenyltransferases"/>
    <property type="match status" value="1"/>
</dbReference>
<evidence type="ECO:0000256" key="1">
    <source>
        <dbReference type="SAM" id="MobiDB-lite"/>
    </source>
</evidence>
<dbReference type="Pfam" id="PF00207">
    <property type="entry name" value="A2M"/>
    <property type="match status" value="1"/>
</dbReference>
<feature type="region of interest" description="Disordered" evidence="1">
    <location>
        <begin position="1184"/>
        <end position="1204"/>
    </location>
</feature>
<dbReference type="Gene3D" id="2.20.130.20">
    <property type="match status" value="1"/>
</dbReference>
<name>A0A7H0FU39_9GAMM</name>
<accession>A0A7H0FU39</accession>
<dbReference type="KEGG" id="lsx:H8B22_08425"/>
<dbReference type="Gene3D" id="1.50.10.20">
    <property type="match status" value="1"/>
</dbReference>
<dbReference type="RefSeq" id="WP_187711001.1">
    <property type="nucleotide sequence ID" value="NZ_CP060820.1"/>
</dbReference>
<evidence type="ECO:0000313" key="4">
    <source>
        <dbReference type="EMBL" id="QNP39555.1"/>
    </source>
</evidence>
<dbReference type="InterPro" id="IPR041246">
    <property type="entry name" value="Bact_MG10"/>
</dbReference>
<evidence type="ECO:0000256" key="2">
    <source>
        <dbReference type="SAM" id="SignalP"/>
    </source>
</evidence>
<gene>
    <name evidence="4" type="ORF">H8B22_08425</name>
</gene>
<sequence>MHKAVRGALWAALVFSWAGMAWARPAVEARLAGAREVAIEFAQPMQNWDNAVRRDLVRTTPALPLACAWDSDTRLTCQAEQAFALATRYRLDLAAGLKTQTGKVLGAQVMHVETRRPEVRAWIARWERGHPAIELSSDMPVDAAALQAVLRLRLDGKGLALPPLRALPPRWAQDLRFGFDVPRVQSAGSLLQLQVQPGLRSSAGPLPGRQETTLLRARLNDPFALLGVSCEGADDGVREPVRNGAVVAVCAPGEAVTLVFSRPLNPASRAQVDAQVRAAAGQAYAPGVREVHWYAMASPFDEDGVDVAPGDGVDIGRFAPSRRFQLTLDGAIRSSDGAALPAVTVQVQLGDAQPHLLGRQRALVAAGAQPPSLVEAVNVGEMQLDVRGVGAQVRDETVQVRTPRQGSEPQPVASTVAAQTLAEGGWVRWTPLGKQGSRRADPRSWNTSDSATFAAPAFDLLAVTGRREVLAWANEWETDAPVAGAAIELLWLDPGALRPRVVATGTTQADGTVLLRLPDDLALPTVDADEYHAPDSGYALWLLRAATDAAATYSTPARRGAVLPMHDADPYSALGRTTPRHTWGVSDRPLYRAGDTVHYRLWQRQLDGTRLRAPRADGPVPLRLQNGDDDKIVLEWSATPAADGSIAGELLLPVHLTDATYCIGRDDGHHNTDGTCFFVGTYRAQDLWLEARSRGGVLRDGDRFVADARAGYFSGGPAAGAEITQAEVRLEPEPLGAAYPQYADFSFIGVYDDDTTDVALAGIGAYKRLDGDGALHVDVPVAFAGTPEQNARRPAFGLLTTGLEVSPEDREGTSAYEQATRYARYDRYVGLRTRPDWFGAEDPVRLEAVVITAQGKEVTAEVEVSIEYLPGYDRTQPGEPIAHCRLRTRQSTPCAFARERTGLYRLTARSGDAAPATLQRYVWWRGGGQFDPVDQPELAVQDGSPQRDRPARLLLRQDFARARALLVTSFGGSILAHRVEAIEGSTQELTLPMARDWRGRLTVHALVRESTPSRVEAGFRQPVRLRALDAYLPAAELATDAKPISLRFQSAQARPGQRARITLRNDSTQPRQVTLAVMDDALRAQAQRWLPYTDPAGATGFRESLLLRGEGGIDYTGFQGWDGDEWRWLLPWDQAGKDAYRYLRERAQPVAAMAPPPAPPAAGEATSLDRITVTGSRIKRSDLVESNEAKAPDASLRLEREASRHPARPSAAAIAVRSRFADTALWLPDIRLAPGESREVEVALPDNLTRWRAVAWSADDGDGFAMTEAALEAGLPVEARLQAPVRVYPGDTARVATSVRHVAATAATATTTLQVRGEGANANEGLDDTQTLALAPRGQASVAATLQPQVPGELRLVATARTPAGGDAVAGSIEVASPLISTRRLQAGWIGADALHLDLPAMPEHAHDPALRVSLLRGGAGLTSQWTQDLRDYPHRCWEQILSRAVGAALALERQDASWPDAADVVREALDNAAVFQLDDGGFVYFHGWGDQGPDASVTLTAYTLRAFALLRELGHPVPSRVEAQAREFLGEVLADAPSAPAKGEALDDDEYAGFAFAAAAQSPQDSAGLDRLWTQWKHLPLPLQVASTQAFARARHPAAARALKRVLAAAPARGPARSLRLSRRYDAWMSSDMREQCALVDLLRAYPQLADARVRRELLAGMNDLYAGGVASVDTQTAAYCLMALREPAGAAAAPASASFAIGTRAQALELAAGQDRADWNAGAPDGPQLQVAADAANTVPVSYVAELRWQEDARLAQESAIGLAITRRHEVLRDGAWKAVDGQTLHEGDWIRISLTVRTSAQREFVAVTDAVPGGLQPSDLALSGVGNTELKRIADAGSGYFGSRKLDARHPRFYAESLPPGEHAVRYFARVGNSGDYLAAPAEVELMYGQATHARTAATRLRIEAPAGR</sequence>
<organism evidence="4 5">
    <name type="scientific">Agrilutibacter terrestris</name>
    <dbReference type="NCBI Taxonomy" id="2865112"/>
    <lineage>
        <taxon>Bacteria</taxon>
        <taxon>Pseudomonadati</taxon>
        <taxon>Pseudomonadota</taxon>
        <taxon>Gammaproteobacteria</taxon>
        <taxon>Lysobacterales</taxon>
        <taxon>Lysobacteraceae</taxon>
        <taxon>Agrilutibacter</taxon>
    </lineage>
</organism>
<dbReference type="PANTHER" id="PTHR40094:SF1">
    <property type="entry name" value="UBIQUITIN DOMAIN-CONTAINING PROTEIN"/>
    <property type="match status" value="1"/>
</dbReference>
<evidence type="ECO:0000259" key="3">
    <source>
        <dbReference type="SMART" id="SM01360"/>
    </source>
</evidence>
<dbReference type="EMBL" id="CP060820">
    <property type="protein sequence ID" value="QNP39555.1"/>
    <property type="molecule type" value="Genomic_DNA"/>
</dbReference>
<feature type="chain" id="PRO_5028914231" description="Alpha-2-macroglobulin domain-containing protein" evidence="2">
    <location>
        <begin position="24"/>
        <end position="1912"/>
    </location>
</feature>
<keyword evidence="2" id="KW-0732">Signal</keyword>
<dbReference type="InterPro" id="IPR051802">
    <property type="entry name" value="YfhM-like"/>
</dbReference>
<dbReference type="SMART" id="SM01360">
    <property type="entry name" value="A2M"/>
    <property type="match status" value="1"/>
</dbReference>